<keyword evidence="1 3" id="KW-0378">Hydrolase</keyword>
<evidence type="ECO:0000256" key="1">
    <source>
        <dbReference type="ARBA" id="ARBA00022801"/>
    </source>
</evidence>
<reference evidence="3 4" key="1">
    <citation type="submission" date="2020-08" db="EMBL/GenBank/DDBJ databases">
        <title>Genomic Encyclopedia of Type Strains, Phase IV (KMG-IV): sequencing the most valuable type-strain genomes for metagenomic binning, comparative biology and taxonomic classification.</title>
        <authorList>
            <person name="Goeker M."/>
        </authorList>
    </citation>
    <scope>NUCLEOTIDE SEQUENCE [LARGE SCALE GENOMIC DNA]</scope>
    <source>
        <strain evidence="3 4">DSM 27203</strain>
    </source>
</reference>
<evidence type="ECO:0000256" key="2">
    <source>
        <dbReference type="SAM" id="SignalP"/>
    </source>
</evidence>
<dbReference type="Gene3D" id="3.40.720.10">
    <property type="entry name" value="Alkaline Phosphatase, subunit A"/>
    <property type="match status" value="2"/>
</dbReference>
<gene>
    <name evidence="3" type="ORF">FHR23_002263</name>
</gene>
<sequence>MFRSSARLAAFALTSLALTGVASAGQPQKPHKTATPIKHLVVIFQENASFDHYFGTYPVAANPSGEVAFHARPGTPGLPGADAVNTLASAHLLHDNPNATNPENGDNASGPFRLDVTQAATQSQNHGYTAEQAAFDGFKMDLFPKYTGRASPGGVGAFGTKGQVMGYFDGNTVTALWNYAQHYAMSDNSFGTTFGPSTIGAINLVSGQTNGAVVKPGTDPQAAKHFVAPDGNGGLTLISDADPAGDVCSTSPVQVTMTGPNIGDMMNAHHLSWGWFEGGFDRTYVAANGSKGCKRFTRSAVTGVPSADYIPHHEPFQYYASTANPQHVRPSSVAAIGTAHDGGANHQYDIRDFFAVLKTGRLPAVSFLKARAFEDGHPGYSDPVDEQHFLTRTINAIQQSPLWKDTAIIVLWDDSDGWYDHAHAVMNASHVPGYDVLEGDHCGTGTPLPGVDGKPAGGRCGHGARQPFLLISPYAKQNYVDHTLTDQTSVLRFIEDNWMGGARLGKGSYDAHSGSIDGLFAWHGAKAPKLLLDPKTGTPR</sequence>
<protein>
    <submittedName>
        <fullName evidence="3">Phospholipase C</fullName>
        <ecNumber evidence="3">3.1.4.3</ecNumber>
    </submittedName>
</protein>
<dbReference type="CDD" id="cd16013">
    <property type="entry name" value="AcpA"/>
    <property type="match status" value="1"/>
</dbReference>
<keyword evidence="4" id="KW-1185">Reference proteome</keyword>
<feature type="signal peptide" evidence="2">
    <location>
        <begin position="1"/>
        <end position="24"/>
    </location>
</feature>
<evidence type="ECO:0000313" key="4">
    <source>
        <dbReference type="Proteomes" id="UP000554342"/>
    </source>
</evidence>
<dbReference type="RefSeq" id="WP_184003976.1">
    <property type="nucleotide sequence ID" value="NZ_BAABIF010000001.1"/>
</dbReference>
<accession>A0A840Z0U1</accession>
<dbReference type="Proteomes" id="UP000554342">
    <property type="component" value="Unassembled WGS sequence"/>
</dbReference>
<dbReference type="InterPro" id="IPR007312">
    <property type="entry name" value="Phosphoesterase"/>
</dbReference>
<dbReference type="AlphaFoldDB" id="A0A840Z0U1"/>
<dbReference type="InterPro" id="IPR017850">
    <property type="entry name" value="Alkaline_phosphatase_core_sf"/>
</dbReference>
<evidence type="ECO:0000313" key="3">
    <source>
        <dbReference type="EMBL" id="MBB5719322.1"/>
    </source>
</evidence>
<dbReference type="Pfam" id="PF04185">
    <property type="entry name" value="Phosphoesterase"/>
    <property type="match status" value="1"/>
</dbReference>
<organism evidence="3 4">
    <name type="scientific">Stakelama sediminis</name>
    <dbReference type="NCBI Taxonomy" id="463200"/>
    <lineage>
        <taxon>Bacteria</taxon>
        <taxon>Pseudomonadati</taxon>
        <taxon>Pseudomonadota</taxon>
        <taxon>Alphaproteobacteria</taxon>
        <taxon>Sphingomonadales</taxon>
        <taxon>Sphingomonadaceae</taxon>
        <taxon>Stakelama</taxon>
    </lineage>
</organism>
<proteinExistence type="predicted"/>
<dbReference type="EMBL" id="JACIJI010000004">
    <property type="protein sequence ID" value="MBB5719322.1"/>
    <property type="molecule type" value="Genomic_DNA"/>
</dbReference>
<dbReference type="PANTHER" id="PTHR31956:SF1">
    <property type="entry name" value="NON-SPECIFIC PHOSPHOLIPASE C1"/>
    <property type="match status" value="1"/>
</dbReference>
<keyword evidence="2" id="KW-0732">Signal</keyword>
<comment type="caution">
    <text evidence="3">The sequence shown here is derived from an EMBL/GenBank/DDBJ whole genome shotgun (WGS) entry which is preliminary data.</text>
</comment>
<feature type="chain" id="PRO_5032347052" evidence="2">
    <location>
        <begin position="25"/>
        <end position="540"/>
    </location>
</feature>
<dbReference type="PANTHER" id="PTHR31956">
    <property type="entry name" value="NON-SPECIFIC PHOSPHOLIPASE C4-RELATED"/>
    <property type="match status" value="1"/>
</dbReference>
<name>A0A840Z0U1_9SPHN</name>
<dbReference type="EC" id="3.1.4.3" evidence="3"/>
<dbReference type="GO" id="GO:0034480">
    <property type="term" value="F:phosphatidylcholine phospholipase C activity"/>
    <property type="evidence" value="ECO:0007669"/>
    <property type="project" value="UniProtKB-EC"/>
</dbReference>